<comment type="caution">
    <text evidence="10">The sequence shown here is derived from an EMBL/GenBank/DDBJ whole genome shotgun (WGS) entry which is preliminary data.</text>
</comment>
<feature type="transmembrane region" description="Helical" evidence="6">
    <location>
        <begin position="208"/>
        <end position="229"/>
    </location>
</feature>
<dbReference type="Gene3D" id="3.20.20.450">
    <property type="entry name" value="EAL domain"/>
    <property type="match status" value="1"/>
</dbReference>
<dbReference type="InterPro" id="IPR029787">
    <property type="entry name" value="Nucleotide_cyclase"/>
</dbReference>
<evidence type="ECO:0000256" key="6">
    <source>
        <dbReference type="SAM" id="Phobius"/>
    </source>
</evidence>
<dbReference type="Pfam" id="PF00672">
    <property type="entry name" value="HAMP"/>
    <property type="match status" value="1"/>
</dbReference>
<comment type="subcellular location">
    <subcellularLocation>
        <location evidence="1">Cell membrane</location>
        <topology evidence="1">Multi-pass membrane protein</topology>
    </subcellularLocation>
</comment>
<dbReference type="SUPFAM" id="SSF55073">
    <property type="entry name" value="Nucleotide cyclase"/>
    <property type="match status" value="1"/>
</dbReference>
<feature type="transmembrane region" description="Helical" evidence="6">
    <location>
        <begin position="14"/>
        <end position="34"/>
    </location>
</feature>
<keyword evidence="4 6" id="KW-1133">Transmembrane helix</keyword>
<evidence type="ECO:0000256" key="2">
    <source>
        <dbReference type="ARBA" id="ARBA00022475"/>
    </source>
</evidence>
<evidence type="ECO:0000259" key="7">
    <source>
        <dbReference type="PROSITE" id="PS50883"/>
    </source>
</evidence>
<dbReference type="RefSeq" id="WP_204661447.1">
    <property type="nucleotide sequence ID" value="NZ_JAFBDT010000001.1"/>
</dbReference>
<keyword evidence="5 6" id="KW-0472">Membrane</keyword>
<dbReference type="SUPFAM" id="SSF141868">
    <property type="entry name" value="EAL domain-like"/>
    <property type="match status" value="1"/>
</dbReference>
<keyword evidence="3 6" id="KW-0812">Transmembrane</keyword>
<organism evidence="10 11">
    <name type="scientific">Fusibacter tunisiensis</name>
    <dbReference type="NCBI Taxonomy" id="1008308"/>
    <lineage>
        <taxon>Bacteria</taxon>
        <taxon>Bacillati</taxon>
        <taxon>Bacillota</taxon>
        <taxon>Clostridia</taxon>
        <taxon>Eubacteriales</taxon>
        <taxon>Eubacteriales Family XII. Incertae Sedis</taxon>
        <taxon>Fusibacter</taxon>
    </lineage>
</organism>
<dbReference type="InterPro" id="IPR033480">
    <property type="entry name" value="sCache_2"/>
</dbReference>
<feature type="domain" description="HAMP" evidence="8">
    <location>
        <begin position="229"/>
        <end position="281"/>
    </location>
</feature>
<keyword evidence="2" id="KW-1003">Cell membrane</keyword>
<feature type="domain" description="GGDEF" evidence="9">
    <location>
        <begin position="314"/>
        <end position="444"/>
    </location>
</feature>
<dbReference type="PANTHER" id="PTHR33121">
    <property type="entry name" value="CYCLIC DI-GMP PHOSPHODIESTERASE PDEF"/>
    <property type="match status" value="1"/>
</dbReference>
<evidence type="ECO:0000259" key="9">
    <source>
        <dbReference type="PROSITE" id="PS50887"/>
    </source>
</evidence>
<dbReference type="Proteomes" id="UP000767854">
    <property type="component" value="Unassembled WGS sequence"/>
</dbReference>
<dbReference type="SUPFAM" id="SSF158472">
    <property type="entry name" value="HAMP domain-like"/>
    <property type="match status" value="1"/>
</dbReference>
<gene>
    <name evidence="10" type="ORF">JOC49_000290</name>
</gene>
<evidence type="ECO:0000256" key="5">
    <source>
        <dbReference type="ARBA" id="ARBA00023136"/>
    </source>
</evidence>
<evidence type="ECO:0000256" key="3">
    <source>
        <dbReference type="ARBA" id="ARBA00022692"/>
    </source>
</evidence>
<dbReference type="SMART" id="SM01049">
    <property type="entry name" value="Cache_2"/>
    <property type="match status" value="1"/>
</dbReference>
<accession>A0ABS2MN11</accession>
<dbReference type="Pfam" id="PF00990">
    <property type="entry name" value="GGDEF"/>
    <property type="match status" value="1"/>
</dbReference>
<dbReference type="SMART" id="SM00267">
    <property type="entry name" value="GGDEF"/>
    <property type="match status" value="1"/>
</dbReference>
<evidence type="ECO:0000256" key="4">
    <source>
        <dbReference type="ARBA" id="ARBA00022989"/>
    </source>
</evidence>
<evidence type="ECO:0000259" key="8">
    <source>
        <dbReference type="PROSITE" id="PS50885"/>
    </source>
</evidence>
<dbReference type="InterPro" id="IPR003660">
    <property type="entry name" value="HAMP_dom"/>
</dbReference>
<dbReference type="SMART" id="SM00304">
    <property type="entry name" value="HAMP"/>
    <property type="match status" value="1"/>
</dbReference>
<protein>
    <submittedName>
        <fullName evidence="10">Diguanylate cyclase (GGDEF)-like protein</fullName>
    </submittedName>
</protein>
<dbReference type="InterPro" id="IPR001633">
    <property type="entry name" value="EAL_dom"/>
</dbReference>
<dbReference type="InterPro" id="IPR050706">
    <property type="entry name" value="Cyclic-di-GMP_PDE-like"/>
</dbReference>
<dbReference type="InterPro" id="IPR000160">
    <property type="entry name" value="GGDEF_dom"/>
</dbReference>
<dbReference type="Pfam" id="PF00563">
    <property type="entry name" value="EAL"/>
    <property type="match status" value="1"/>
</dbReference>
<evidence type="ECO:0000256" key="1">
    <source>
        <dbReference type="ARBA" id="ARBA00004651"/>
    </source>
</evidence>
<name>A0ABS2MN11_9FIRM</name>
<dbReference type="EMBL" id="JAFBDT010000001">
    <property type="protein sequence ID" value="MBM7560781.1"/>
    <property type="molecule type" value="Genomic_DNA"/>
</dbReference>
<dbReference type="Gene3D" id="6.10.340.10">
    <property type="match status" value="1"/>
</dbReference>
<dbReference type="InterPro" id="IPR043128">
    <property type="entry name" value="Rev_trsase/Diguanyl_cyclase"/>
</dbReference>
<keyword evidence="11" id="KW-1185">Reference proteome</keyword>
<dbReference type="CDD" id="cd01948">
    <property type="entry name" value="EAL"/>
    <property type="match status" value="1"/>
</dbReference>
<dbReference type="PANTHER" id="PTHR33121:SF71">
    <property type="entry name" value="OXYGEN SENSOR PROTEIN DOSP"/>
    <property type="match status" value="1"/>
</dbReference>
<dbReference type="PROSITE" id="PS50887">
    <property type="entry name" value="GGDEF"/>
    <property type="match status" value="1"/>
</dbReference>
<reference evidence="10 11" key="1">
    <citation type="submission" date="2021-01" db="EMBL/GenBank/DDBJ databases">
        <title>Genomic Encyclopedia of Type Strains, Phase IV (KMG-IV): sequencing the most valuable type-strain genomes for metagenomic binning, comparative biology and taxonomic classification.</title>
        <authorList>
            <person name="Goeker M."/>
        </authorList>
    </citation>
    <scope>NUCLEOTIDE SEQUENCE [LARGE SCALE GENOMIC DNA]</scope>
    <source>
        <strain evidence="10 11">DSM 24436</strain>
    </source>
</reference>
<dbReference type="Pfam" id="PF17200">
    <property type="entry name" value="sCache_2"/>
    <property type="match status" value="1"/>
</dbReference>
<dbReference type="Gene3D" id="3.30.70.270">
    <property type="match status" value="1"/>
</dbReference>
<dbReference type="Gene3D" id="3.30.450.20">
    <property type="entry name" value="PAS domain"/>
    <property type="match status" value="1"/>
</dbReference>
<dbReference type="CDD" id="cd06225">
    <property type="entry name" value="HAMP"/>
    <property type="match status" value="1"/>
</dbReference>
<evidence type="ECO:0000313" key="10">
    <source>
        <dbReference type="EMBL" id="MBM7560781.1"/>
    </source>
</evidence>
<feature type="domain" description="EAL" evidence="7">
    <location>
        <begin position="449"/>
        <end position="696"/>
    </location>
</feature>
<dbReference type="PROSITE" id="PS50883">
    <property type="entry name" value="EAL"/>
    <property type="match status" value="1"/>
</dbReference>
<evidence type="ECO:0000313" key="11">
    <source>
        <dbReference type="Proteomes" id="UP000767854"/>
    </source>
</evidence>
<sequence length="696" mass="78965">MIRRAIKVTLNSKLIIYTLLLLLSTGLFIGVPSYRIAKHSLEEKGHTILMNGVHSAIHLMAEKNRAVQAGTLTLEEAQESVKVTLMGPKNTDGTREITSNFNFGENGYYIIYTIDGREVLHPTLEGLYVYNEVDKNPKTNSPFYLVRDKIEKAQSGGGFTTYTWTYPYSDKLGEKIAYSEIFEEWGWVVSAGTYISDFNQEATPILQLTLFLIGFSVLAGILLSGHYIASFAKPIMSLERAMKAAEYGDLNKVKTIKRKDEIGRLLTGFNHMIEAMRASKIQVENFAYYDSVTGLPNRNKLIMETEYMKESANQKTYLLLIDIKDFGILNSLHGIGYGDKILGELGRVLKTLSYACYRVSGNTFAIWLKSEHTAQIQEQFSEIIEGIEDRMNNAVFANKIEFFVSGTTSMFLNETVEGYIKRASLAMQYAKANSIINEVVFYSDEMERILQHETELKEAFSQDMYTDSVFMAYQPIVDSTTGLPVGVEALARWTSSTFGNISPGIFIPLATKHNLMIEFSQVILVKIFNDFDAIKKKFGASVYCSINISPIMFLHREFLVYFKDQLALHNVMPEDIVLEITEDVFITDLKQVRRIMDQLKRMGVRIALDDFGSGYSSMNYLKNLEFDLIKIDKMFIDEMHTDDKAHFMFKTIVSIAHAYGARIVAEGVEEKEQAELVRASGCHLIQGYYYHKPEAL</sequence>
<dbReference type="SMART" id="SM00052">
    <property type="entry name" value="EAL"/>
    <property type="match status" value="1"/>
</dbReference>
<dbReference type="CDD" id="cd01949">
    <property type="entry name" value="GGDEF"/>
    <property type="match status" value="1"/>
</dbReference>
<dbReference type="PROSITE" id="PS50885">
    <property type="entry name" value="HAMP"/>
    <property type="match status" value="1"/>
</dbReference>
<dbReference type="InterPro" id="IPR035919">
    <property type="entry name" value="EAL_sf"/>
</dbReference>
<proteinExistence type="predicted"/>